<evidence type="ECO:0000313" key="2">
    <source>
        <dbReference type="Proteomes" id="UP000319848"/>
    </source>
</evidence>
<dbReference type="OrthoDB" id="1118734at2"/>
<evidence type="ECO:0000313" key="1">
    <source>
        <dbReference type="EMBL" id="TWI15218.1"/>
    </source>
</evidence>
<protein>
    <submittedName>
        <fullName evidence="1">Uncharacterized protein DUF2490</fullName>
    </submittedName>
</protein>
<dbReference type="RefSeq" id="WP_051369558.1">
    <property type="nucleotide sequence ID" value="NZ_AVBI01000019.1"/>
</dbReference>
<dbReference type="AlphaFoldDB" id="A0A562M5Y8"/>
<dbReference type="Pfam" id="PF10677">
    <property type="entry name" value="DUF2490"/>
    <property type="match status" value="1"/>
</dbReference>
<accession>A0A562M5Y8</accession>
<comment type="caution">
    <text evidence="1">The sequence shown here is derived from an EMBL/GenBank/DDBJ whole genome shotgun (WGS) entry which is preliminary data.</text>
</comment>
<proteinExistence type="predicted"/>
<name>A0A562M5Y8_9FLAO</name>
<reference evidence="1 2" key="1">
    <citation type="journal article" date="2015" name="Stand. Genomic Sci.">
        <title>Genomic Encyclopedia of Bacterial and Archaeal Type Strains, Phase III: the genomes of soil and plant-associated and newly described type strains.</title>
        <authorList>
            <person name="Whitman W.B."/>
            <person name="Woyke T."/>
            <person name="Klenk H.P."/>
            <person name="Zhou Y."/>
            <person name="Lilburn T.G."/>
            <person name="Beck B.J."/>
            <person name="De Vos P."/>
            <person name="Vandamme P."/>
            <person name="Eisen J.A."/>
            <person name="Garrity G."/>
            <person name="Hugenholtz P."/>
            <person name="Kyrpides N.C."/>
        </authorList>
    </citation>
    <scope>NUCLEOTIDE SEQUENCE [LARGE SCALE GENOMIC DNA]</scope>
    <source>
        <strain evidence="1 2">CGMCC 1.7270</strain>
    </source>
</reference>
<sequence>MKHLEISHLGSFLQRIRQSLVIYVLFASFSLFAQKKVIHQELLWYGYYNTLKFNANWTLNSEIQERQFINPSAQHQLVFRTGIQRKIFENWNASVGMTLFLQSPQDPESESHLMVPELRPNIGLDTKQQLSFLTLSHRYKVEARFFHDVENNALVGGYRYSNIRIRYQLGLDIPVLKKKNKEDLISVKLKDEIMFNAGSKIVRNTFDQNRISLGLHYCINPYFSFEVGYMKWFQQRTSGVDYYDRDIVRLSLFHTITLKKKQ</sequence>
<dbReference type="Proteomes" id="UP000319848">
    <property type="component" value="Unassembled WGS sequence"/>
</dbReference>
<dbReference type="EMBL" id="VLKQ01000001">
    <property type="protein sequence ID" value="TWI15218.1"/>
    <property type="molecule type" value="Genomic_DNA"/>
</dbReference>
<dbReference type="InterPro" id="IPR019619">
    <property type="entry name" value="DUF2490"/>
</dbReference>
<organism evidence="1 2">
    <name type="scientific">Flavobacterium cauense R2A-7</name>
    <dbReference type="NCBI Taxonomy" id="1341154"/>
    <lineage>
        <taxon>Bacteria</taxon>
        <taxon>Pseudomonadati</taxon>
        <taxon>Bacteroidota</taxon>
        <taxon>Flavobacteriia</taxon>
        <taxon>Flavobacteriales</taxon>
        <taxon>Flavobacteriaceae</taxon>
        <taxon>Flavobacterium</taxon>
    </lineage>
</organism>
<gene>
    <name evidence="1" type="ORF">IP98_00209</name>
</gene>
<keyword evidence="2" id="KW-1185">Reference proteome</keyword>